<sequence>MSYPLGNLRLDDAEPAVIGPHQREDTMPKNFGFDKTGSSSTGNPAKYIGRHRRGRTTRASAAVTAVPAEAAEVAVEREPALAGCS</sequence>
<comment type="caution">
    <text evidence="2">The sequence shown here is derived from an EMBL/GenBank/DDBJ whole genome shotgun (WGS) entry which is preliminary data.</text>
</comment>
<dbReference type="Proteomes" id="UP000317043">
    <property type="component" value="Unassembled WGS sequence"/>
</dbReference>
<feature type="region of interest" description="Disordered" evidence="1">
    <location>
        <begin position="13"/>
        <end position="58"/>
    </location>
</feature>
<dbReference type="RefSeq" id="WP_142040087.1">
    <property type="nucleotide sequence ID" value="NZ_JBHTGS010000001.1"/>
</dbReference>
<evidence type="ECO:0000313" key="2">
    <source>
        <dbReference type="EMBL" id="TQL77344.1"/>
    </source>
</evidence>
<protein>
    <submittedName>
        <fullName evidence="2">Uncharacterized protein</fullName>
    </submittedName>
</protein>
<dbReference type="InParanoid" id="A0A543AXN8"/>
<gene>
    <name evidence="2" type="ORF">FB566_2903</name>
</gene>
<keyword evidence="3" id="KW-1185">Reference proteome</keyword>
<accession>A0A543AXN8</accession>
<dbReference type="AlphaFoldDB" id="A0A543AXN8"/>
<dbReference type="EMBL" id="VFOW01000001">
    <property type="protein sequence ID" value="TQL77344.1"/>
    <property type="molecule type" value="Genomic_DNA"/>
</dbReference>
<name>A0A543AXN8_9ACTN</name>
<reference evidence="2 3" key="1">
    <citation type="submission" date="2019-06" db="EMBL/GenBank/DDBJ databases">
        <title>Sequencing the genomes of 1000 actinobacteria strains.</title>
        <authorList>
            <person name="Klenk H.-P."/>
        </authorList>
    </citation>
    <scope>NUCLEOTIDE SEQUENCE [LARGE SCALE GENOMIC DNA]</scope>
    <source>
        <strain evidence="2 3">DSM 45928</strain>
    </source>
</reference>
<evidence type="ECO:0000256" key="1">
    <source>
        <dbReference type="SAM" id="MobiDB-lite"/>
    </source>
</evidence>
<evidence type="ECO:0000313" key="3">
    <source>
        <dbReference type="Proteomes" id="UP000317043"/>
    </source>
</evidence>
<proteinExistence type="predicted"/>
<organism evidence="2 3">
    <name type="scientific">Stackebrandtia endophytica</name>
    <dbReference type="NCBI Taxonomy" id="1496996"/>
    <lineage>
        <taxon>Bacteria</taxon>
        <taxon>Bacillati</taxon>
        <taxon>Actinomycetota</taxon>
        <taxon>Actinomycetes</taxon>
        <taxon>Glycomycetales</taxon>
        <taxon>Glycomycetaceae</taxon>
        <taxon>Stackebrandtia</taxon>
    </lineage>
</organism>